<keyword evidence="6" id="KW-0175">Coiled coil</keyword>
<reference evidence="10" key="1">
    <citation type="submission" date="2022-04" db="EMBL/GenBank/DDBJ databases">
        <authorList>
            <person name="Criscuolo A."/>
        </authorList>
    </citation>
    <scope>NUCLEOTIDE SEQUENCE</scope>
    <source>
        <strain evidence="10">CIP111895</strain>
    </source>
</reference>
<keyword evidence="11" id="KW-1185">Reference proteome</keyword>
<dbReference type="PROSITE" id="PS51372">
    <property type="entry name" value="PRD_2"/>
    <property type="match status" value="2"/>
</dbReference>
<dbReference type="InterPro" id="IPR036390">
    <property type="entry name" value="WH_DNA-bd_sf"/>
</dbReference>
<accession>A0ABN8KZL6</accession>
<dbReference type="PROSITE" id="PS51099">
    <property type="entry name" value="PTS_EIIB_TYPE_2"/>
    <property type="match status" value="1"/>
</dbReference>
<dbReference type="SUPFAM" id="SSF55804">
    <property type="entry name" value="Phoshotransferase/anion transport protein"/>
    <property type="match status" value="1"/>
</dbReference>
<dbReference type="InterPro" id="IPR036388">
    <property type="entry name" value="WH-like_DNA-bd_sf"/>
</dbReference>
<feature type="domain" description="PRD" evidence="9">
    <location>
        <begin position="302"/>
        <end position="409"/>
    </location>
</feature>
<evidence type="ECO:0000256" key="1">
    <source>
        <dbReference type="ARBA" id="ARBA00022679"/>
    </source>
</evidence>
<dbReference type="PANTHER" id="PTHR30185">
    <property type="entry name" value="CRYPTIC BETA-GLUCOSIDE BGL OPERON ANTITERMINATOR"/>
    <property type="match status" value="1"/>
</dbReference>
<dbReference type="Gene3D" id="1.10.10.10">
    <property type="entry name" value="Winged helix-like DNA-binding domain superfamily/Winged helix DNA-binding domain"/>
    <property type="match status" value="2"/>
</dbReference>
<evidence type="ECO:0000259" key="8">
    <source>
        <dbReference type="PROSITE" id="PS51099"/>
    </source>
</evidence>
<evidence type="ECO:0000256" key="5">
    <source>
        <dbReference type="ARBA" id="ARBA00023163"/>
    </source>
</evidence>
<evidence type="ECO:0000313" key="11">
    <source>
        <dbReference type="Proteomes" id="UP000838308"/>
    </source>
</evidence>
<proteinExistence type="predicted"/>
<keyword evidence="1" id="KW-0808">Transferase</keyword>
<dbReference type="InterPro" id="IPR013011">
    <property type="entry name" value="PTS_EIIB_2"/>
</dbReference>
<sequence length="647" mass="74250">MIHTRLVSILRELMAARNPLTSEYLANNIQVTSRTIRTDMKDLEFILSKSGAAIKSVRGKGYELIIQEDQLFRSFLQKIFQNKPRESGFIPTLPEERVQYVIRRLLLTNQFVKLEELAEEMYISKSTIQNDLKDVKKILQQYDIFLEKRPNYGLKLIGDELKLRFCMSEYLFNRRQTELDMINERILILPPEEMSAIRRIILDQIKEYQINLSDISLSNLIIHIAIACVRIRHGNYVSLYPEELKDILKQKEYIVASNIVSRIEKALGVLFPKTEIAYITIHLLGNKIAVQPNISEKEIQSFVDVEDYELIVKILDSIENKLKLGIKHDKELIVGIALHIKPAINRYRYGMNLRNPLLEAIKASYPIAFEAGIIAGRVIKQEVGIDINENEIGYLAIHIGAALERIKMNKQVKRCIIVCASGIGSATLLKYKLKAEFGSKLEIAGTTEYYKLHEIPLHTIDFIISTIPISESLPIPIIEVNTIFGGNDFEKIANALIADKEQTLEYTKKELVFLQQRLETKEEVISFLSERLQSLGLVDETFREAVLEREAVAPTSFGNLVAIPHPIIPKTNSTFWAVCTLQKPIDWGGKKVRFVCMLCVEKDSTTDLKKMYDLLLKVVDNEKLVQQLVKCETFNELLHIFLKEKMQ</sequence>
<dbReference type="SUPFAM" id="SSF63520">
    <property type="entry name" value="PTS-regulatory domain, PRD"/>
    <property type="match status" value="2"/>
</dbReference>
<evidence type="ECO:0000256" key="6">
    <source>
        <dbReference type="SAM" id="Coils"/>
    </source>
</evidence>
<dbReference type="InterPro" id="IPR002178">
    <property type="entry name" value="PTS_EIIA_type-2_dom"/>
</dbReference>
<feature type="coiled-coil region" evidence="6">
    <location>
        <begin position="497"/>
        <end position="531"/>
    </location>
</feature>
<evidence type="ECO:0000256" key="3">
    <source>
        <dbReference type="ARBA" id="ARBA00023015"/>
    </source>
</evidence>
<dbReference type="Gene3D" id="1.10.1790.10">
    <property type="entry name" value="PRD domain"/>
    <property type="match status" value="2"/>
</dbReference>
<comment type="caution">
    <text evidence="10">The sequence shown here is derived from an EMBL/GenBank/DDBJ whole genome shotgun (WGS) entry which is preliminary data.</text>
</comment>
<feature type="domain" description="PRD" evidence="9">
    <location>
        <begin position="188"/>
        <end position="293"/>
    </location>
</feature>
<dbReference type="Pfam" id="PF08279">
    <property type="entry name" value="HTH_11"/>
    <property type="match status" value="1"/>
</dbReference>
<dbReference type="InterPro" id="IPR013196">
    <property type="entry name" value="HTH_11"/>
</dbReference>
<evidence type="ECO:0000259" key="7">
    <source>
        <dbReference type="PROSITE" id="PS51094"/>
    </source>
</evidence>
<evidence type="ECO:0000256" key="4">
    <source>
        <dbReference type="ARBA" id="ARBA00023159"/>
    </source>
</evidence>
<evidence type="ECO:0000313" key="10">
    <source>
        <dbReference type="EMBL" id="CAH2717441.1"/>
    </source>
</evidence>
<dbReference type="InterPro" id="IPR016152">
    <property type="entry name" value="PTrfase/Anion_transptr"/>
</dbReference>
<dbReference type="Proteomes" id="UP000838308">
    <property type="component" value="Unassembled WGS sequence"/>
</dbReference>
<keyword evidence="2" id="KW-0677">Repeat</keyword>
<dbReference type="RefSeq" id="WP_248737655.1">
    <property type="nucleotide sequence ID" value="NZ_CALBWS010000048.1"/>
</dbReference>
<feature type="domain" description="PTS EIIA type-2" evidence="7">
    <location>
        <begin position="505"/>
        <end position="644"/>
    </location>
</feature>
<dbReference type="PANTHER" id="PTHR30185:SF13">
    <property type="entry name" value="LICABCH OPERON REGULATOR-RELATED"/>
    <property type="match status" value="1"/>
</dbReference>
<dbReference type="InterPro" id="IPR050661">
    <property type="entry name" value="BglG_antiterminators"/>
</dbReference>
<evidence type="ECO:0000256" key="2">
    <source>
        <dbReference type="ARBA" id="ARBA00022737"/>
    </source>
</evidence>
<keyword evidence="5" id="KW-0804">Transcription</keyword>
<name>A0ABN8KZL6_9BACI</name>
<dbReference type="Pfam" id="PF00359">
    <property type="entry name" value="PTS_EIIA_2"/>
    <property type="match status" value="1"/>
</dbReference>
<dbReference type="CDD" id="cd00211">
    <property type="entry name" value="PTS_IIA_fru"/>
    <property type="match status" value="1"/>
</dbReference>
<dbReference type="PROSITE" id="PS51094">
    <property type="entry name" value="PTS_EIIA_TYPE_2"/>
    <property type="match status" value="1"/>
</dbReference>
<protein>
    <submittedName>
        <fullName evidence="10">LicABCH operon regulator</fullName>
    </submittedName>
</protein>
<evidence type="ECO:0000259" key="9">
    <source>
        <dbReference type="PROSITE" id="PS51372"/>
    </source>
</evidence>
<keyword evidence="3" id="KW-0805">Transcription regulation</keyword>
<dbReference type="Gene3D" id="3.40.930.10">
    <property type="entry name" value="Mannitol-specific EII, Chain A"/>
    <property type="match status" value="1"/>
</dbReference>
<gene>
    <name evidence="10" type="primary">licR_4</name>
    <name evidence="10" type="ORF">BACCIP111895_04633</name>
</gene>
<dbReference type="InterPro" id="IPR036634">
    <property type="entry name" value="PRD_sf"/>
</dbReference>
<dbReference type="InterPro" id="IPR011608">
    <property type="entry name" value="PRD"/>
</dbReference>
<feature type="domain" description="PTS EIIB type-2" evidence="8">
    <location>
        <begin position="413"/>
        <end position="504"/>
    </location>
</feature>
<dbReference type="CDD" id="cd05568">
    <property type="entry name" value="PTS_IIB_bgl_like"/>
    <property type="match status" value="1"/>
</dbReference>
<keyword evidence="4" id="KW-0010">Activator</keyword>
<dbReference type="Pfam" id="PF00874">
    <property type="entry name" value="PRD"/>
    <property type="match status" value="2"/>
</dbReference>
<dbReference type="EMBL" id="CALBWS010000048">
    <property type="protein sequence ID" value="CAH2717441.1"/>
    <property type="molecule type" value="Genomic_DNA"/>
</dbReference>
<dbReference type="SUPFAM" id="SSF46785">
    <property type="entry name" value="Winged helix' DNA-binding domain"/>
    <property type="match status" value="1"/>
</dbReference>
<dbReference type="InterPro" id="IPR036095">
    <property type="entry name" value="PTS_EIIB-like_sf"/>
</dbReference>
<dbReference type="Pfam" id="PF05043">
    <property type="entry name" value="Mga"/>
    <property type="match status" value="1"/>
</dbReference>
<dbReference type="Gene3D" id="3.40.50.2300">
    <property type="match status" value="1"/>
</dbReference>
<dbReference type="SUPFAM" id="SSF52794">
    <property type="entry name" value="PTS system IIB component-like"/>
    <property type="match status" value="1"/>
</dbReference>
<organism evidence="10 11">
    <name type="scientific">Neobacillus rhizosphaerae</name>
    <dbReference type="NCBI Taxonomy" id="2880965"/>
    <lineage>
        <taxon>Bacteria</taxon>
        <taxon>Bacillati</taxon>
        <taxon>Bacillota</taxon>
        <taxon>Bacilli</taxon>
        <taxon>Bacillales</taxon>
        <taxon>Bacillaceae</taxon>
        <taxon>Neobacillus</taxon>
    </lineage>
</organism>
<dbReference type="InterPro" id="IPR007737">
    <property type="entry name" value="Mga_HTH"/>
</dbReference>